<gene>
    <name evidence="2" type="ORF">ERS007681_03385</name>
    <name evidence="3" type="ORF">ERS007703_03082</name>
    <name evidence="4" type="ORF">ERS007720_03071</name>
    <name evidence="5" type="ORF">ERS007739_02308</name>
</gene>
<dbReference type="Proteomes" id="UP000039021">
    <property type="component" value="Unassembled WGS sequence"/>
</dbReference>
<evidence type="ECO:0000313" key="6">
    <source>
        <dbReference type="Proteomes" id="UP000038802"/>
    </source>
</evidence>
<dbReference type="EMBL" id="CSAE01000387">
    <property type="protein sequence ID" value="COW21569.1"/>
    <property type="molecule type" value="Genomic_DNA"/>
</dbReference>
<organism evidence="3 6">
    <name type="scientific">Mycobacterium tuberculosis</name>
    <dbReference type="NCBI Taxonomy" id="1773"/>
    <lineage>
        <taxon>Bacteria</taxon>
        <taxon>Bacillati</taxon>
        <taxon>Actinomycetota</taxon>
        <taxon>Actinomycetes</taxon>
        <taxon>Mycobacteriales</taxon>
        <taxon>Mycobacteriaceae</taxon>
        <taxon>Mycobacterium</taxon>
        <taxon>Mycobacterium tuberculosis complex</taxon>
    </lineage>
</organism>
<reference evidence="3" key="2">
    <citation type="submission" date="2015-03" db="EMBL/GenBank/DDBJ databases">
        <authorList>
            <person name="Murphy D."/>
        </authorList>
    </citation>
    <scope>NUCLEOTIDE SEQUENCE [LARGE SCALE GENOMIC DNA]</scope>
    <source>
        <strain evidence="3">K00500041</strain>
    </source>
</reference>
<protein>
    <submittedName>
        <fullName evidence="3">Uncharacterized protein</fullName>
    </submittedName>
</protein>
<feature type="region of interest" description="Disordered" evidence="1">
    <location>
        <begin position="1"/>
        <end position="40"/>
    </location>
</feature>
<evidence type="ECO:0000313" key="3">
    <source>
        <dbReference type="EMBL" id="COW21569.1"/>
    </source>
</evidence>
<reference evidence="5" key="3">
    <citation type="submission" date="2015-03" db="EMBL/GenBank/DDBJ databases">
        <authorList>
            <consortium name="Pathogen Informatics"/>
            <person name="Murphy D."/>
        </authorList>
    </citation>
    <scope>NUCLEOTIDE SEQUENCE</scope>
    <source>
        <strain evidence="5">N09902308</strain>
    </source>
</reference>
<dbReference type="Proteomes" id="UP000038802">
    <property type="component" value="Unassembled WGS sequence"/>
</dbReference>
<dbReference type="EMBL" id="CSBK01001035">
    <property type="protein sequence ID" value="COY24045.1"/>
    <property type="molecule type" value="Genomic_DNA"/>
</dbReference>
<sequence length="40" mass="4468">MMAKVVIPRKTAVAKKSCRKPNASHRPMTGMWNLSSNSRP</sequence>
<proteinExistence type="predicted"/>
<evidence type="ECO:0000313" key="8">
    <source>
        <dbReference type="Proteomes" id="UP000044938"/>
    </source>
</evidence>
<name>A0A0T9DIM2_MYCTX</name>
<evidence type="ECO:0000313" key="9">
    <source>
        <dbReference type="Proteomes" id="UP000048289"/>
    </source>
</evidence>
<evidence type="ECO:0000313" key="5">
    <source>
        <dbReference type="EMBL" id="COY24045.1"/>
    </source>
</evidence>
<dbReference type="AlphaFoldDB" id="A0A0T9DIM2"/>
<reference evidence="6 7" key="1">
    <citation type="submission" date="2015-03" db="EMBL/GenBank/DDBJ databases">
        <authorList>
            <consortium name="Pathogen Informatics"/>
        </authorList>
    </citation>
    <scope>NUCLEOTIDE SEQUENCE [LARGE SCALE GENOMIC DNA]</scope>
    <source>
        <strain evidence="2 9">G09901357</strain>
        <strain evidence="6">K00500041</strain>
        <strain evidence="4 8">M09401471</strain>
        <strain evidence="7">N09902308</strain>
    </source>
</reference>
<evidence type="ECO:0000313" key="7">
    <source>
        <dbReference type="Proteomes" id="UP000039021"/>
    </source>
</evidence>
<feature type="compositionally biased region" description="Basic residues" evidence="1">
    <location>
        <begin position="12"/>
        <end position="23"/>
    </location>
</feature>
<evidence type="ECO:0000313" key="4">
    <source>
        <dbReference type="EMBL" id="COW67931.1"/>
    </source>
</evidence>
<accession>A0A0T9DIM2</accession>
<evidence type="ECO:0000313" key="2">
    <source>
        <dbReference type="EMBL" id="CFE43325.1"/>
    </source>
</evidence>
<dbReference type="Proteomes" id="UP000048289">
    <property type="component" value="Unassembled WGS sequence"/>
</dbReference>
<dbReference type="EMBL" id="CFOE01000577">
    <property type="protein sequence ID" value="CFE43325.1"/>
    <property type="molecule type" value="Genomic_DNA"/>
</dbReference>
<evidence type="ECO:0000256" key="1">
    <source>
        <dbReference type="SAM" id="MobiDB-lite"/>
    </source>
</evidence>
<dbReference type="EMBL" id="CSAJ01000455">
    <property type="protein sequence ID" value="COW67931.1"/>
    <property type="molecule type" value="Genomic_DNA"/>
</dbReference>
<dbReference type="Proteomes" id="UP000044938">
    <property type="component" value="Unassembled WGS sequence"/>
</dbReference>